<gene>
    <name evidence="1" type="ORF">METZ01_LOCUS108544</name>
</gene>
<organism evidence="1">
    <name type="scientific">marine metagenome</name>
    <dbReference type="NCBI Taxonomy" id="408172"/>
    <lineage>
        <taxon>unclassified sequences</taxon>
        <taxon>metagenomes</taxon>
        <taxon>ecological metagenomes</taxon>
    </lineage>
</organism>
<reference evidence="1" key="1">
    <citation type="submission" date="2018-05" db="EMBL/GenBank/DDBJ databases">
        <authorList>
            <person name="Lanie J.A."/>
            <person name="Ng W.-L."/>
            <person name="Kazmierczak K.M."/>
            <person name="Andrzejewski T.M."/>
            <person name="Davidsen T.M."/>
            <person name="Wayne K.J."/>
            <person name="Tettelin H."/>
            <person name="Glass J.I."/>
            <person name="Rusch D."/>
            <person name="Podicherti R."/>
            <person name="Tsui H.-C.T."/>
            <person name="Winkler M.E."/>
        </authorList>
    </citation>
    <scope>NUCLEOTIDE SEQUENCE</scope>
</reference>
<name>A0A381WT86_9ZZZZ</name>
<dbReference type="EMBL" id="UINC01012803">
    <property type="protein sequence ID" value="SVA55690.1"/>
    <property type="molecule type" value="Genomic_DNA"/>
</dbReference>
<proteinExistence type="predicted"/>
<evidence type="ECO:0000313" key="1">
    <source>
        <dbReference type="EMBL" id="SVA55690.1"/>
    </source>
</evidence>
<evidence type="ECO:0008006" key="2">
    <source>
        <dbReference type="Google" id="ProtNLM"/>
    </source>
</evidence>
<sequence length="122" mass="13400">MEKEKPLVILISKNLVFLPRIEAAAGSTMRVRRLTEPGRAEEVIGQSKVTTVLVDLEEDTGLWKPILKELSAHLLTLGSSVSLVAYGPHEDESSMAEARVMGCEPVLAKGAFINQLRRLLHP</sequence>
<accession>A0A381WT86</accession>
<protein>
    <recommendedName>
        <fullName evidence="2">Response regulatory domain-containing protein</fullName>
    </recommendedName>
</protein>
<dbReference type="AlphaFoldDB" id="A0A381WT86"/>